<feature type="region of interest" description="Disordered" evidence="2">
    <location>
        <begin position="1279"/>
        <end position="1319"/>
    </location>
</feature>
<dbReference type="PROSITE" id="PS50022">
    <property type="entry name" value="FA58C_3"/>
    <property type="match status" value="1"/>
</dbReference>
<dbReference type="InterPro" id="IPR041371">
    <property type="entry name" value="GH92_N"/>
</dbReference>
<dbReference type="InterPro" id="IPR014718">
    <property type="entry name" value="GH-type_carb-bd"/>
</dbReference>
<feature type="chain" id="PRO_5039064303" evidence="3">
    <location>
        <begin position="25"/>
        <end position="2085"/>
    </location>
</feature>
<feature type="domain" description="F5/8 type C" evidence="4">
    <location>
        <begin position="29"/>
        <end position="180"/>
    </location>
</feature>
<dbReference type="Gene3D" id="1.20.1050.60">
    <property type="entry name" value="alpha-1,2-mannosidase"/>
    <property type="match status" value="1"/>
</dbReference>
<keyword evidence="1 3" id="KW-0732">Signal</keyword>
<reference evidence="6 7" key="1">
    <citation type="submission" date="2019-11" db="EMBL/GenBank/DDBJ databases">
        <title>Paenibacillus monticola sp. nov., a novel PGPR strain isolated from mountain sample in China.</title>
        <authorList>
            <person name="Zhao Q."/>
            <person name="Li H.-P."/>
            <person name="Zhang J.-L."/>
        </authorList>
    </citation>
    <scope>NUCLEOTIDE SEQUENCE [LARGE SCALE GENOMIC DNA]</scope>
    <source>
        <strain evidence="6 7">LC-T2</strain>
    </source>
</reference>
<dbReference type="GO" id="GO:0005975">
    <property type="term" value="P:carbohydrate metabolic process"/>
    <property type="evidence" value="ECO:0007669"/>
    <property type="project" value="InterPro"/>
</dbReference>
<evidence type="ECO:0000256" key="3">
    <source>
        <dbReference type="SAM" id="SignalP"/>
    </source>
</evidence>
<evidence type="ECO:0000256" key="1">
    <source>
        <dbReference type="ARBA" id="ARBA00022729"/>
    </source>
</evidence>
<evidence type="ECO:0000259" key="5">
    <source>
        <dbReference type="PROSITE" id="PS51175"/>
    </source>
</evidence>
<name>A0A7X2HA32_9BACL</name>
<dbReference type="Gene3D" id="1.20.1610.10">
    <property type="entry name" value="alpha-1,2-mannosidases domains"/>
    <property type="match status" value="1"/>
</dbReference>
<dbReference type="InterPro" id="IPR008979">
    <property type="entry name" value="Galactose-bd-like_sf"/>
</dbReference>
<dbReference type="InterPro" id="IPR005084">
    <property type="entry name" value="CBM6"/>
</dbReference>
<dbReference type="SUPFAM" id="SSF49785">
    <property type="entry name" value="Galactose-binding domain-like"/>
    <property type="match status" value="6"/>
</dbReference>
<dbReference type="Pfam" id="PF03422">
    <property type="entry name" value="CBM_6"/>
    <property type="match status" value="5"/>
</dbReference>
<dbReference type="Gene3D" id="2.70.98.10">
    <property type="match status" value="1"/>
</dbReference>
<dbReference type="EMBL" id="WJXB01000013">
    <property type="protein sequence ID" value="MRN56324.1"/>
    <property type="molecule type" value="Genomic_DNA"/>
</dbReference>
<dbReference type="GO" id="GO:0005829">
    <property type="term" value="C:cytosol"/>
    <property type="evidence" value="ECO:0007669"/>
    <property type="project" value="TreeGrafter"/>
</dbReference>
<dbReference type="InterPro" id="IPR006584">
    <property type="entry name" value="Cellulose-bd_IV"/>
</dbReference>
<feature type="compositionally biased region" description="Pro residues" evidence="2">
    <location>
        <begin position="1280"/>
        <end position="1307"/>
    </location>
</feature>
<accession>A0A7X2HA32</accession>
<comment type="caution">
    <text evidence="6">The sequence shown here is derived from an EMBL/GenBank/DDBJ whole genome shotgun (WGS) entry which is preliminary data.</text>
</comment>
<dbReference type="InterPro" id="IPR005887">
    <property type="entry name" value="GH92_a_mannosidase_put"/>
</dbReference>
<evidence type="ECO:0000259" key="4">
    <source>
        <dbReference type="PROSITE" id="PS50022"/>
    </source>
</evidence>
<dbReference type="RefSeq" id="WP_154121813.1">
    <property type="nucleotide sequence ID" value="NZ_WJXB01000013.1"/>
</dbReference>
<dbReference type="GO" id="GO:0030246">
    <property type="term" value="F:carbohydrate binding"/>
    <property type="evidence" value="ECO:0007669"/>
    <property type="project" value="InterPro"/>
</dbReference>
<dbReference type="InterPro" id="IPR012939">
    <property type="entry name" value="Glyco_hydro_92"/>
</dbReference>
<dbReference type="InterPro" id="IPR050883">
    <property type="entry name" value="PNGase"/>
</dbReference>
<dbReference type="SMART" id="SM00606">
    <property type="entry name" value="CBD_IV"/>
    <property type="match status" value="5"/>
</dbReference>
<dbReference type="SUPFAM" id="SSF48208">
    <property type="entry name" value="Six-hairpin glycosidases"/>
    <property type="match status" value="1"/>
</dbReference>
<dbReference type="Gene3D" id="3.30.2080.10">
    <property type="entry name" value="GH92 mannosidase domain"/>
    <property type="match status" value="1"/>
</dbReference>
<dbReference type="InterPro" id="IPR000421">
    <property type="entry name" value="FA58C"/>
</dbReference>
<gene>
    <name evidence="6" type="ORF">GJB61_25450</name>
</gene>
<feature type="domain" description="CBM6" evidence="5">
    <location>
        <begin position="1474"/>
        <end position="1617"/>
    </location>
</feature>
<dbReference type="PANTHER" id="PTHR12143:SF39">
    <property type="entry name" value="SECRETED PROTEIN"/>
    <property type="match status" value="1"/>
</dbReference>
<feature type="domain" description="CBM6" evidence="5">
    <location>
        <begin position="1939"/>
        <end position="2082"/>
    </location>
</feature>
<sequence>MRKQLISIVMTVIFLYSSMLNPLALDTISAASDSSIQDVATRNVALNASATASGQTNNNEAANFAVDGKNDTKWSDNTSAKKKWLVLDLGQVFNINEWVMKNAAIGESGNSPFWNTKDFRLQKSVDGETWVDVDVVTNNVQTIVDRHIPVFSTQYIRLYIDKAAYDSNTARLYELEVYGVESTQTPAYPATNLQPVDYVDPFINTLGDNGQTNPGPTTPFGLVSLGPDSDGGAFSGYYYQDKYLKGFSHLRFSGVGCSGAGGNILMMPETSSFTKNSSEYKQKYDKSTEQASPGYYGVKLASGIGVELTSSANVGFHRYTFPESDTGSVLIDLSNSYAGMVDANLKVESNNEITGMIQSKNVCGNGYYTMYYSIQFDHDFDSYSSWQGDAVGTEASRTGSNSGVWVNFNTKDNKVIQAKVGLSTISVDQAKIERNNDIKGWDFDAQHSKSRDTWSQLLNKVEITDADEENKTVFYTQLYHSFLHPNNVTSSNGTFKAGRDETTIRQAAELGDDFEYYNGWTTWDDFRKYSLFSLLEPQKYENMVKSLVDLYDTRGSYTQWGAGYWPSPTVRNEFNGAVILDAYAKGFTDFDVYAALKGMAVDADNFSISETDISGKLEKADSAYFPMKLAEMIGDKETYEKYKDLTLSYKDLWNPDQVDENGDKRGFFTPNATTVAKGDVTAVDKYAYQGNLWTYRWSVPQDVYGLAELMGGPREMAKELQHFFAIDEYMAINEPDLNAPYLFDYLGFPYLTQYYAREYTTEVVTQKYHNHGPYAYPMESRIYRDDPEGYLQSMDDDAGGMSSWFVYSAMGLFPGNPGSPYYVIGSPIFSEMKLHLDNGKTFTIKADHVSSDNRFIQSAKLNGKDFNQAWINYDDIMAGGTLEFDMDAVPNTSWGAAPSAAPPTKDYTADIDNTLSRQQLIAEQSNWKYLDKGVYAGNGWTTSEYDDSTWASGPAMLGYDNLGKVKTKVSYGPDGSKKYPTTYFRKTFEVADVEGILELDANLIRDDGAVVYLNGHEIIRSNMASGEVKYDTYANATVNDERDRNGYIIDPAYLVKGTNVLSAEVHQANANSSDIAFDFSLELVKQMTEPAAPTEPIVNDKANTFGWTTVQGFDQAADYEYSTDGGLNWKPATVNPQTVGPLDYETGKVQVRVKANKSENTLTGQVLVSNAAYTSDIQWDVYDLKAEVDRTSNMVVDVTGTLKGDYVDSAVAVFQLMDGNKQAVMSSAVSVETGSFELPQIFNVNAEKYQVNIYLVDAYNGNIYDSLWLAEPIELQPEPVLAPTPKPPVEEPQPDPEQLPEPLPLPVEKPDAPGGEEPVDDGLTLQFENRSEWSLANNTFNNNPLGIEPNNGGTVVKNTFDGAWIAFTNYDFGTTGANRITVEYDAPTNKVPAGSTLEVRLGSITGELVGTVKLSNTGSTWGTYITTEAQLNRTVTGMQNLYVVMKGSTTSTLPYIGNFDRLTFGYQKIRNDFAALELEAYDEWSTDLNTYNGNTPLKTEAGKSGKQVANTFNGAWLAYKGMDFGSEGVNRLSMEYAGNSGNCAADSAVEVRLGSVDGKLVGKIATPPTASGWGTYKTAIGDLTEKLTGIQDVYLVLTGTTSSTFKYIGNFDNAGFSLQAEVPDAPTELPVQDKLTLEFENKSEWSAAKNTFNNNPLNTEANNGGTVVKNTFDGAWLSYKDVDFGTQGKNHIEMVYDAPSGKAPANIVAEVRLGGIAGELVGTVNLLNTGSTWGTYKSATAHLTTTVTGLQDLYIVVKGSTDSTRLYVGNLDSFTLGYQAVRSDFAKLELETKDDWSKALNTYNNNTPLKTEAGKSGLQVANTFNGAWLAFKRMDFGSLGVNQLSIEYASNSGNCAADAAVEVRLGGIDGTLIGKIATPPTASGWSTYNTVTGNLTETLTGIQDVYLVFTGTTSPAYKYLGNYDNASFSLSALVPEPDVTVELENKTEWTLAVNTFNNNPLATETNNGTGIVVKNTFTGMWITYKDVDFGTQGKNYVEFVYDAPSQKAPANVVAEIRLNNKDGDLISTVNLPNTGSGWGTYKTAAASLGQLLTGKQTICVVFKGSTTASLMYVGNLDKMKFSKVE</sequence>
<dbReference type="NCBIfam" id="TIGR01180">
    <property type="entry name" value="aman2_put"/>
    <property type="match status" value="1"/>
</dbReference>
<dbReference type="CDD" id="cd04084">
    <property type="entry name" value="CBM6_xylanase-like"/>
    <property type="match status" value="5"/>
</dbReference>
<protein>
    <submittedName>
        <fullName evidence="6">Carbohydrate-binding protein</fullName>
    </submittedName>
</protein>
<evidence type="ECO:0000256" key="2">
    <source>
        <dbReference type="SAM" id="MobiDB-lite"/>
    </source>
</evidence>
<dbReference type="Gene3D" id="2.60.120.260">
    <property type="entry name" value="Galactose-binding domain-like"/>
    <property type="match status" value="7"/>
</dbReference>
<dbReference type="PANTHER" id="PTHR12143">
    <property type="entry name" value="PEPTIDE N-GLYCANASE PNGASE -RELATED"/>
    <property type="match status" value="1"/>
</dbReference>
<feature type="domain" description="CBM6" evidence="5">
    <location>
        <begin position="1323"/>
        <end position="1465"/>
    </location>
</feature>
<feature type="domain" description="CBM6" evidence="5">
    <location>
        <begin position="1635"/>
        <end position="1777"/>
    </location>
</feature>
<dbReference type="Pfam" id="PF07971">
    <property type="entry name" value="Glyco_hydro_92"/>
    <property type="match status" value="1"/>
</dbReference>
<dbReference type="Pfam" id="PF17678">
    <property type="entry name" value="Glyco_hydro_92N"/>
    <property type="match status" value="1"/>
</dbReference>
<feature type="domain" description="CBM6" evidence="5">
    <location>
        <begin position="1786"/>
        <end position="1929"/>
    </location>
</feature>
<dbReference type="GO" id="GO:0006516">
    <property type="term" value="P:glycoprotein catabolic process"/>
    <property type="evidence" value="ECO:0007669"/>
    <property type="project" value="TreeGrafter"/>
</dbReference>
<evidence type="ECO:0000313" key="6">
    <source>
        <dbReference type="EMBL" id="MRN56324.1"/>
    </source>
</evidence>
<dbReference type="PROSITE" id="PS51175">
    <property type="entry name" value="CBM6"/>
    <property type="match status" value="5"/>
</dbReference>
<dbReference type="InterPro" id="IPR008928">
    <property type="entry name" value="6-hairpin_glycosidase_sf"/>
</dbReference>
<feature type="signal peptide" evidence="3">
    <location>
        <begin position="1"/>
        <end position="24"/>
    </location>
</feature>
<evidence type="ECO:0000313" key="7">
    <source>
        <dbReference type="Proteomes" id="UP000463051"/>
    </source>
</evidence>
<keyword evidence="7" id="KW-1185">Reference proteome</keyword>
<dbReference type="Proteomes" id="UP000463051">
    <property type="component" value="Unassembled WGS sequence"/>
</dbReference>
<dbReference type="GO" id="GO:0000224">
    <property type="term" value="F:peptide-N4-(N-acetyl-beta-glucosaminyl)asparagine amidase activity"/>
    <property type="evidence" value="ECO:0007669"/>
    <property type="project" value="TreeGrafter"/>
</dbReference>
<proteinExistence type="predicted"/>
<dbReference type="Pfam" id="PF00754">
    <property type="entry name" value="F5_F8_type_C"/>
    <property type="match status" value="1"/>
</dbReference>
<organism evidence="6 7">
    <name type="scientific">Paenibacillus monticola</name>
    <dbReference type="NCBI Taxonomy" id="2666075"/>
    <lineage>
        <taxon>Bacteria</taxon>
        <taxon>Bacillati</taxon>
        <taxon>Bacillota</taxon>
        <taxon>Bacilli</taxon>
        <taxon>Bacillales</taxon>
        <taxon>Paenibacillaceae</taxon>
        <taxon>Paenibacillus</taxon>
    </lineage>
</organism>